<gene>
    <name evidence="2" type="ORF">ACFPFO_16360</name>
</gene>
<accession>A0ABD5QHJ9</accession>
<sequence>MAGLYYWGAGSIESVPLRHPLIVLAVFGQMWDAAQNLIGVTFLGYSPKLVVTDFVYQVTGFAGSTFVLKLFMAVGVAWYLADAKEEMDQT</sequence>
<evidence type="ECO:0000313" key="2">
    <source>
        <dbReference type="EMBL" id="MFC4989301.1"/>
    </source>
</evidence>
<protein>
    <submittedName>
        <fullName evidence="2">DUF63 family protein</fullName>
    </submittedName>
</protein>
<evidence type="ECO:0000313" key="3">
    <source>
        <dbReference type="Proteomes" id="UP001595925"/>
    </source>
</evidence>
<evidence type="ECO:0000256" key="1">
    <source>
        <dbReference type="SAM" id="Phobius"/>
    </source>
</evidence>
<keyword evidence="3" id="KW-1185">Reference proteome</keyword>
<comment type="caution">
    <text evidence="2">The sequence shown here is derived from an EMBL/GenBank/DDBJ whole genome shotgun (WGS) entry which is preliminary data.</text>
</comment>
<dbReference type="InterPro" id="IPR002749">
    <property type="entry name" value="DUF63"/>
</dbReference>
<dbReference type="Pfam" id="PF01889">
    <property type="entry name" value="DUF63"/>
    <property type="match status" value="1"/>
</dbReference>
<feature type="transmembrane region" description="Helical" evidence="1">
    <location>
        <begin position="54"/>
        <end position="81"/>
    </location>
</feature>
<name>A0ABD5QHJ9_9EURY</name>
<dbReference type="RefSeq" id="WP_318247916.1">
    <property type="nucleotide sequence ID" value="NZ_JAIVEF010000027.1"/>
</dbReference>
<keyword evidence="1" id="KW-0472">Membrane</keyword>
<organism evidence="2 3">
    <name type="scientific">Saliphagus infecundisoli</name>
    <dbReference type="NCBI Taxonomy" id="1849069"/>
    <lineage>
        <taxon>Archaea</taxon>
        <taxon>Methanobacteriati</taxon>
        <taxon>Methanobacteriota</taxon>
        <taxon>Stenosarchaea group</taxon>
        <taxon>Halobacteria</taxon>
        <taxon>Halobacteriales</taxon>
        <taxon>Natrialbaceae</taxon>
        <taxon>Saliphagus</taxon>
    </lineage>
</organism>
<reference evidence="2 3" key="1">
    <citation type="journal article" date="2019" name="Int. J. Syst. Evol. Microbiol.">
        <title>The Global Catalogue of Microorganisms (GCM) 10K type strain sequencing project: providing services to taxonomists for standard genome sequencing and annotation.</title>
        <authorList>
            <consortium name="The Broad Institute Genomics Platform"/>
            <consortium name="The Broad Institute Genome Sequencing Center for Infectious Disease"/>
            <person name="Wu L."/>
            <person name="Ma J."/>
        </authorList>
    </citation>
    <scope>NUCLEOTIDE SEQUENCE [LARGE SCALE GENOMIC DNA]</scope>
    <source>
        <strain evidence="2 3">CGMCC 1.15824</strain>
    </source>
</reference>
<dbReference type="AlphaFoldDB" id="A0ABD5QHJ9"/>
<proteinExistence type="predicted"/>
<keyword evidence="1" id="KW-0812">Transmembrane</keyword>
<keyword evidence="1" id="KW-1133">Transmembrane helix</keyword>
<dbReference type="EMBL" id="JBHSJG010000046">
    <property type="protein sequence ID" value="MFC4989301.1"/>
    <property type="molecule type" value="Genomic_DNA"/>
</dbReference>
<dbReference type="Proteomes" id="UP001595925">
    <property type="component" value="Unassembled WGS sequence"/>
</dbReference>
<feature type="transmembrane region" description="Helical" evidence="1">
    <location>
        <begin position="21"/>
        <end position="42"/>
    </location>
</feature>